<organism evidence="2 3">
    <name type="scientific">Muriicola marianensis</name>
    <dbReference type="NCBI Taxonomy" id="1324801"/>
    <lineage>
        <taxon>Bacteria</taxon>
        <taxon>Pseudomonadati</taxon>
        <taxon>Bacteroidota</taxon>
        <taxon>Flavobacteriia</taxon>
        <taxon>Flavobacteriales</taxon>
        <taxon>Flavobacteriaceae</taxon>
        <taxon>Muriicola</taxon>
    </lineage>
</organism>
<keyword evidence="3" id="KW-1185">Reference proteome</keyword>
<feature type="signal peptide" evidence="1">
    <location>
        <begin position="1"/>
        <end position="19"/>
    </location>
</feature>
<dbReference type="SUPFAM" id="SSF160574">
    <property type="entry name" value="BT0923-like"/>
    <property type="match status" value="1"/>
</dbReference>
<dbReference type="EMBL" id="BMFH01000001">
    <property type="protein sequence ID" value="GGD37711.1"/>
    <property type="molecule type" value="Genomic_DNA"/>
</dbReference>
<reference evidence="3" key="1">
    <citation type="journal article" date="2019" name="Int. J. Syst. Evol. Microbiol.">
        <title>The Global Catalogue of Microorganisms (GCM) 10K type strain sequencing project: providing services to taxonomists for standard genome sequencing and annotation.</title>
        <authorList>
            <consortium name="The Broad Institute Genomics Platform"/>
            <consortium name="The Broad Institute Genome Sequencing Center for Infectious Disease"/>
            <person name="Wu L."/>
            <person name="Ma J."/>
        </authorList>
    </citation>
    <scope>NUCLEOTIDE SEQUENCE [LARGE SCALE GENOMIC DNA]</scope>
    <source>
        <strain evidence="3">CGMCC 1.12606</strain>
    </source>
</reference>
<dbReference type="Proteomes" id="UP000625780">
    <property type="component" value="Unassembled WGS sequence"/>
</dbReference>
<protein>
    <recommendedName>
        <fullName evidence="4">Nicotinate-nucleotide adenylyltransferase</fullName>
    </recommendedName>
</protein>
<accession>A0ABQ1QNB0</accession>
<evidence type="ECO:0000313" key="2">
    <source>
        <dbReference type="EMBL" id="GGD37711.1"/>
    </source>
</evidence>
<evidence type="ECO:0008006" key="4">
    <source>
        <dbReference type="Google" id="ProtNLM"/>
    </source>
</evidence>
<comment type="caution">
    <text evidence="2">The sequence shown here is derived from an EMBL/GenBank/DDBJ whole genome shotgun (WGS) entry which is preliminary data.</text>
</comment>
<name>A0ABQ1QNB0_9FLAO</name>
<gene>
    <name evidence="2" type="ORF">GCM10011361_00960</name>
</gene>
<dbReference type="RefSeq" id="WP_188368745.1">
    <property type="nucleotide sequence ID" value="NZ_BMFH01000001.1"/>
</dbReference>
<sequence length="173" mass="20030">MKKTVLSLMLISAISIGFAQEEEQPIELEGVTLKPLNLEYMYTVVDKNMPRSVQQLERKVAQFDITELDIYNGDFEAYEVFFEQHNGSIIATYDANGKIMESYERFRNIALPLPIRDYIAERNPGWKIHKDIYIVSYFDDKDVSKVARVQLVKDGLKKNLKIDVNEVYALAKN</sequence>
<keyword evidence="1" id="KW-0732">Signal</keyword>
<feature type="chain" id="PRO_5045205506" description="Nicotinate-nucleotide adenylyltransferase" evidence="1">
    <location>
        <begin position="20"/>
        <end position="173"/>
    </location>
</feature>
<evidence type="ECO:0000313" key="3">
    <source>
        <dbReference type="Proteomes" id="UP000625780"/>
    </source>
</evidence>
<proteinExistence type="predicted"/>
<evidence type="ECO:0000256" key="1">
    <source>
        <dbReference type="SAM" id="SignalP"/>
    </source>
</evidence>